<dbReference type="SUPFAM" id="SSF52402">
    <property type="entry name" value="Adenine nucleotide alpha hydrolases-like"/>
    <property type="match status" value="1"/>
</dbReference>
<evidence type="ECO:0000259" key="2">
    <source>
        <dbReference type="Pfam" id="PF00582"/>
    </source>
</evidence>
<dbReference type="InterPro" id="IPR014729">
    <property type="entry name" value="Rossmann-like_a/b/a_fold"/>
</dbReference>
<dbReference type="InterPro" id="IPR006015">
    <property type="entry name" value="Universal_stress_UspA"/>
</dbReference>
<reference evidence="3" key="1">
    <citation type="submission" date="2023-07" db="EMBL/GenBank/DDBJ databases">
        <title>Genomic Encyclopedia of Type Strains, Phase IV (KMG-IV): sequencing the most valuable type-strain genomes for metagenomic binning, comparative biology and taxonomic classification.</title>
        <authorList>
            <person name="Goeker M."/>
        </authorList>
    </citation>
    <scope>NUCLEOTIDE SEQUENCE</scope>
    <source>
        <strain evidence="3">DSM 21202</strain>
    </source>
</reference>
<feature type="domain" description="UspA" evidence="2">
    <location>
        <begin position="1"/>
        <end position="137"/>
    </location>
</feature>
<dbReference type="InterPro" id="IPR006016">
    <property type="entry name" value="UspA"/>
</dbReference>
<gene>
    <name evidence="3" type="ORF">J2S73_000369</name>
</gene>
<keyword evidence="4" id="KW-1185">Reference proteome</keyword>
<organism evidence="3 4">
    <name type="scientific">Amorphus orientalis</name>
    <dbReference type="NCBI Taxonomy" id="649198"/>
    <lineage>
        <taxon>Bacteria</taxon>
        <taxon>Pseudomonadati</taxon>
        <taxon>Pseudomonadota</taxon>
        <taxon>Alphaproteobacteria</taxon>
        <taxon>Hyphomicrobiales</taxon>
        <taxon>Amorphaceae</taxon>
        <taxon>Amorphus</taxon>
    </lineage>
</organism>
<comment type="caution">
    <text evidence="3">The sequence shown here is derived from an EMBL/GenBank/DDBJ whole genome shotgun (WGS) entry which is preliminary data.</text>
</comment>
<dbReference type="Proteomes" id="UP001229244">
    <property type="component" value="Unassembled WGS sequence"/>
</dbReference>
<dbReference type="CDD" id="cd00293">
    <property type="entry name" value="USP-like"/>
    <property type="match status" value="1"/>
</dbReference>
<dbReference type="RefSeq" id="WP_306883722.1">
    <property type="nucleotide sequence ID" value="NZ_JAUSUL010000001.1"/>
</dbReference>
<comment type="similarity">
    <text evidence="1">Belongs to the universal stress protein A family.</text>
</comment>
<dbReference type="EMBL" id="JAUSUL010000001">
    <property type="protein sequence ID" value="MDQ0313932.1"/>
    <property type="molecule type" value="Genomic_DNA"/>
</dbReference>
<accession>A0AAE4AR87</accession>
<dbReference type="PRINTS" id="PR01438">
    <property type="entry name" value="UNVRSLSTRESS"/>
</dbReference>
<evidence type="ECO:0000313" key="4">
    <source>
        <dbReference type="Proteomes" id="UP001229244"/>
    </source>
</evidence>
<name>A0AAE4AR87_9HYPH</name>
<dbReference type="AlphaFoldDB" id="A0AAE4AR87"/>
<sequence>MFKKIMLPIDLEHVEQLEKAVQVGIDLARLYESTVCLVGVTTEAPSAVAHNPDEFAQKLQRFASELSEHQGLPIESVAYAAHDPSVDLDKTLMGAAAEVGADLVVMASHVPGFPEHFFASHGGHMASHAPMSVMVVR</sequence>
<protein>
    <submittedName>
        <fullName evidence="3">Nucleotide-binding universal stress UspA family protein</fullName>
    </submittedName>
</protein>
<evidence type="ECO:0000256" key="1">
    <source>
        <dbReference type="ARBA" id="ARBA00008791"/>
    </source>
</evidence>
<dbReference type="Gene3D" id="3.40.50.620">
    <property type="entry name" value="HUPs"/>
    <property type="match status" value="1"/>
</dbReference>
<proteinExistence type="inferred from homology"/>
<dbReference type="Pfam" id="PF00582">
    <property type="entry name" value="Usp"/>
    <property type="match status" value="1"/>
</dbReference>
<evidence type="ECO:0000313" key="3">
    <source>
        <dbReference type="EMBL" id="MDQ0313932.1"/>
    </source>
</evidence>